<evidence type="ECO:0000313" key="2">
    <source>
        <dbReference type="Proteomes" id="UP000317122"/>
    </source>
</evidence>
<dbReference type="RefSeq" id="WP_145718706.1">
    <property type="nucleotide sequence ID" value="NZ_BSPF01000106.1"/>
</dbReference>
<gene>
    <name evidence="1" type="ORF">IQ26_03127</name>
</gene>
<evidence type="ECO:0000313" key="1">
    <source>
        <dbReference type="EMBL" id="TWI36173.1"/>
    </source>
</evidence>
<reference evidence="1 2" key="1">
    <citation type="journal article" date="2015" name="Stand. Genomic Sci.">
        <title>Genomic Encyclopedia of Bacterial and Archaeal Type Strains, Phase III: the genomes of soil and plant-associated and newly described type strains.</title>
        <authorList>
            <person name="Whitman W.B."/>
            <person name="Woyke T."/>
            <person name="Klenk H.P."/>
            <person name="Zhou Y."/>
            <person name="Lilburn T.G."/>
            <person name="Beck B.J."/>
            <person name="De Vos P."/>
            <person name="Vandamme P."/>
            <person name="Eisen J.A."/>
            <person name="Garrity G."/>
            <person name="Hugenholtz P."/>
            <person name="Kyrpides N.C."/>
        </authorList>
    </citation>
    <scope>NUCLEOTIDE SEQUENCE [LARGE SCALE GENOMIC DNA]</scope>
    <source>
        <strain evidence="1 2">CGMCC 1.2546</strain>
    </source>
</reference>
<proteinExistence type="predicted"/>
<sequence>MKDMILIDSFPNHDARAAASSQCRKVEKARFGPIATKFVGEMQAGKRFQVQTALFSAFSIPSVKPVQRLRVDLC</sequence>
<dbReference type="AlphaFoldDB" id="A0A562NVP7"/>
<accession>A0A562NVP7</accession>
<dbReference type="OrthoDB" id="9910133at2"/>
<dbReference type="Proteomes" id="UP000317122">
    <property type="component" value="Unassembled WGS sequence"/>
</dbReference>
<protein>
    <submittedName>
        <fullName evidence="1">Uncharacterized protein</fullName>
    </submittedName>
</protein>
<comment type="caution">
    <text evidence="1">The sequence shown here is derived from an EMBL/GenBank/DDBJ whole genome shotgun (WGS) entry which is preliminary data.</text>
</comment>
<organism evidence="1 2">
    <name type="scientific">Mesorhizobium tianshanense</name>
    <dbReference type="NCBI Taxonomy" id="39844"/>
    <lineage>
        <taxon>Bacteria</taxon>
        <taxon>Pseudomonadati</taxon>
        <taxon>Pseudomonadota</taxon>
        <taxon>Alphaproteobacteria</taxon>
        <taxon>Hyphomicrobiales</taxon>
        <taxon>Phyllobacteriaceae</taxon>
        <taxon>Mesorhizobium</taxon>
    </lineage>
</organism>
<keyword evidence="2" id="KW-1185">Reference proteome</keyword>
<dbReference type="EMBL" id="VLKT01000017">
    <property type="protein sequence ID" value="TWI36173.1"/>
    <property type="molecule type" value="Genomic_DNA"/>
</dbReference>
<name>A0A562NVP7_9HYPH</name>